<evidence type="ECO:0000256" key="9">
    <source>
        <dbReference type="ARBA" id="ARBA00049003"/>
    </source>
</evidence>
<keyword evidence="6 12" id="KW-0547">Nucleotide-binding</keyword>
<dbReference type="InterPro" id="IPR042521">
    <property type="entry name" value="DYRK"/>
</dbReference>
<dbReference type="Gene3D" id="1.10.510.10">
    <property type="entry name" value="Transferase(Phosphotransferase) domain 1"/>
    <property type="match status" value="1"/>
</dbReference>
<dbReference type="AlphaFoldDB" id="A0ABD1ED39"/>
<gene>
    <name evidence="15" type="ORF">ABEB36_012209</name>
</gene>
<dbReference type="Gene3D" id="3.30.200.20">
    <property type="entry name" value="Phosphorylase Kinase, domain 1"/>
    <property type="match status" value="1"/>
</dbReference>
<feature type="compositionally biased region" description="Low complexity" evidence="13">
    <location>
        <begin position="116"/>
        <end position="131"/>
    </location>
</feature>
<evidence type="ECO:0000259" key="14">
    <source>
        <dbReference type="PROSITE" id="PS50011"/>
    </source>
</evidence>
<dbReference type="PANTHER" id="PTHR24058">
    <property type="entry name" value="DUAL SPECIFICITY PROTEIN KINASE"/>
    <property type="match status" value="1"/>
</dbReference>
<dbReference type="PROSITE" id="PS50011">
    <property type="entry name" value="PROTEIN_KINASE_DOM"/>
    <property type="match status" value="1"/>
</dbReference>
<evidence type="ECO:0000256" key="5">
    <source>
        <dbReference type="ARBA" id="ARBA00022679"/>
    </source>
</evidence>
<feature type="region of interest" description="Disordered" evidence="13">
    <location>
        <begin position="575"/>
        <end position="597"/>
    </location>
</feature>
<feature type="region of interest" description="Disordered" evidence="13">
    <location>
        <begin position="1"/>
        <end position="40"/>
    </location>
</feature>
<dbReference type="InterPro" id="IPR050494">
    <property type="entry name" value="Ser_Thr_dual-spec_kinase"/>
</dbReference>
<dbReference type="GO" id="GO:0004712">
    <property type="term" value="F:protein serine/threonine/tyrosine kinase activity"/>
    <property type="evidence" value="ECO:0007669"/>
    <property type="project" value="UniProtKB-EC"/>
</dbReference>
<dbReference type="Pfam" id="PF00069">
    <property type="entry name" value="Pkinase"/>
    <property type="match status" value="1"/>
</dbReference>
<evidence type="ECO:0000256" key="2">
    <source>
        <dbReference type="ARBA" id="ARBA00013203"/>
    </source>
</evidence>
<feature type="region of interest" description="Disordered" evidence="13">
    <location>
        <begin position="76"/>
        <end position="95"/>
    </location>
</feature>
<evidence type="ECO:0000256" key="13">
    <source>
        <dbReference type="SAM" id="MobiDB-lite"/>
    </source>
</evidence>
<dbReference type="GO" id="GO:0005524">
    <property type="term" value="F:ATP binding"/>
    <property type="evidence" value="ECO:0007669"/>
    <property type="project" value="UniProtKB-UniRule"/>
</dbReference>
<feature type="region of interest" description="Disordered" evidence="13">
    <location>
        <begin position="114"/>
        <end position="134"/>
    </location>
</feature>
<dbReference type="EC" id="2.7.12.1" evidence="2"/>
<dbReference type="InterPro" id="IPR008271">
    <property type="entry name" value="Ser/Thr_kinase_AS"/>
</dbReference>
<name>A0ABD1ED39_HYPHA</name>
<evidence type="ECO:0000256" key="10">
    <source>
        <dbReference type="ARBA" id="ARBA00049308"/>
    </source>
</evidence>
<sequence length="640" mass="72322">MCAYHTYPSTRGSRSWSSDETNHHHVIANPTPHHPKEALSSNSGHLVKVTTRNGPIISKTSLNTYSQPMLNKDPLLSSSDYGSHSSSSSSRHLSSSYRNGISRSAFFSSELPRLDTSTTTTTSSSSTKSTSRLNLNHHQGLMASSTPATPLMESLPSINNNLHKDHEVINNNKEDLQFPITPSEALRLFGDRLTEYEKTEIEKYSKIWYLGLDACKIEGEYMGSQNGGYDDDSGSYNKMLHDHISYRYEILEVIGKGSFGQVIRALDHMSNRHVAIKIIRNKKRFHHQALVEVRILDHLRKKDKDGNHNLIHMLEYFYFRNHLCISFELLSLNLYELIKKNNYQGFSLNLIRRFAGSLLKCLRLLQKENIIHCDLKPENVLLKQRGSSSIKVIDFGSSCYTNQRVYTYIQSRFYRSPEVILGLTYGTAIDMWSLGCILAELYTGYPLFPGENEVEQLACLMEVLGAPPDEVIAIATRRRLFFDSRGNPRCITNSKGRKRKPGSRSLSMVLRCTDPLFIDFVSKCLEWNPKRRMTPSEALCHSWIQSGTVSSSMHTRQQTTKSGGDLLRHSHSEINVANNDSHSSSSTSISGSSHSRTHYKCVVQQKCGDNNKMRAKIIDSSHNKLDSNLNDSGTFLPSIL</sequence>
<comment type="similarity">
    <text evidence="1">Belongs to the protein kinase superfamily. CMGC Ser/Thr protein kinase family. MNB/DYRK subfamily.</text>
</comment>
<evidence type="ECO:0000256" key="12">
    <source>
        <dbReference type="PROSITE-ProRule" id="PRU10141"/>
    </source>
</evidence>
<keyword evidence="5" id="KW-0808">Transferase</keyword>
<keyword evidence="16" id="KW-1185">Reference proteome</keyword>
<keyword evidence="3" id="KW-0723">Serine/threonine-protein kinase</keyword>
<dbReference type="PANTHER" id="PTHR24058:SF22">
    <property type="entry name" value="DUAL SPECIFICITY TYROSINE-PHOSPHORYLATION-REGULATED KINASE 4"/>
    <property type="match status" value="1"/>
</dbReference>
<dbReference type="SMART" id="SM00220">
    <property type="entry name" value="S_TKc"/>
    <property type="match status" value="1"/>
</dbReference>
<evidence type="ECO:0000256" key="8">
    <source>
        <dbReference type="ARBA" id="ARBA00022840"/>
    </source>
</evidence>
<evidence type="ECO:0000256" key="6">
    <source>
        <dbReference type="ARBA" id="ARBA00022741"/>
    </source>
</evidence>
<dbReference type="InterPro" id="IPR011009">
    <property type="entry name" value="Kinase-like_dom_sf"/>
</dbReference>
<dbReference type="EMBL" id="JBDJPC010000009">
    <property type="protein sequence ID" value="KAL1491644.1"/>
    <property type="molecule type" value="Genomic_DNA"/>
</dbReference>
<dbReference type="SUPFAM" id="SSF56112">
    <property type="entry name" value="Protein kinase-like (PK-like)"/>
    <property type="match status" value="1"/>
</dbReference>
<dbReference type="GO" id="GO:0004674">
    <property type="term" value="F:protein serine/threonine kinase activity"/>
    <property type="evidence" value="ECO:0007669"/>
    <property type="project" value="UniProtKB-KW"/>
</dbReference>
<protein>
    <recommendedName>
        <fullName evidence="2">dual-specificity kinase</fullName>
        <ecNumber evidence="2">2.7.12.1</ecNumber>
    </recommendedName>
</protein>
<dbReference type="PROSITE" id="PS00107">
    <property type="entry name" value="PROTEIN_KINASE_ATP"/>
    <property type="match status" value="1"/>
</dbReference>
<comment type="caution">
    <text evidence="15">The sequence shown here is derived from an EMBL/GenBank/DDBJ whole genome shotgun (WGS) entry which is preliminary data.</text>
</comment>
<feature type="binding site" evidence="12">
    <location>
        <position position="277"/>
    </location>
    <ligand>
        <name>ATP</name>
        <dbReference type="ChEBI" id="CHEBI:30616"/>
    </ligand>
</feature>
<evidence type="ECO:0000256" key="11">
    <source>
        <dbReference type="ARBA" id="ARBA00051680"/>
    </source>
</evidence>
<dbReference type="InterPro" id="IPR017441">
    <property type="entry name" value="Protein_kinase_ATP_BS"/>
</dbReference>
<accession>A0ABD1ED39</accession>
<evidence type="ECO:0000256" key="1">
    <source>
        <dbReference type="ARBA" id="ARBA00008867"/>
    </source>
</evidence>
<feature type="compositionally biased region" description="Low complexity" evidence="13">
    <location>
        <begin position="581"/>
        <end position="594"/>
    </location>
</feature>
<comment type="catalytic activity">
    <reaction evidence="11">
        <text>L-tyrosyl-[protein] + ATP = O-phospho-L-tyrosyl-[protein] + ADP + H(+)</text>
        <dbReference type="Rhea" id="RHEA:10596"/>
        <dbReference type="Rhea" id="RHEA-COMP:10136"/>
        <dbReference type="Rhea" id="RHEA-COMP:20101"/>
        <dbReference type="ChEBI" id="CHEBI:15378"/>
        <dbReference type="ChEBI" id="CHEBI:30616"/>
        <dbReference type="ChEBI" id="CHEBI:46858"/>
        <dbReference type="ChEBI" id="CHEBI:61978"/>
        <dbReference type="ChEBI" id="CHEBI:456216"/>
        <dbReference type="EC" id="2.7.12.1"/>
    </reaction>
</comment>
<organism evidence="15 16">
    <name type="scientific">Hypothenemus hampei</name>
    <name type="common">Coffee berry borer</name>
    <dbReference type="NCBI Taxonomy" id="57062"/>
    <lineage>
        <taxon>Eukaryota</taxon>
        <taxon>Metazoa</taxon>
        <taxon>Ecdysozoa</taxon>
        <taxon>Arthropoda</taxon>
        <taxon>Hexapoda</taxon>
        <taxon>Insecta</taxon>
        <taxon>Pterygota</taxon>
        <taxon>Neoptera</taxon>
        <taxon>Endopterygota</taxon>
        <taxon>Coleoptera</taxon>
        <taxon>Polyphaga</taxon>
        <taxon>Cucujiformia</taxon>
        <taxon>Curculionidae</taxon>
        <taxon>Scolytinae</taxon>
        <taxon>Hypothenemus</taxon>
    </lineage>
</organism>
<dbReference type="CDD" id="cd14225">
    <property type="entry name" value="PKc_DYRK4"/>
    <property type="match status" value="1"/>
</dbReference>
<comment type="catalytic activity">
    <reaction evidence="9">
        <text>L-seryl-[protein] + ATP = O-phospho-L-seryl-[protein] + ADP + H(+)</text>
        <dbReference type="Rhea" id="RHEA:17989"/>
        <dbReference type="Rhea" id="RHEA-COMP:9863"/>
        <dbReference type="Rhea" id="RHEA-COMP:11604"/>
        <dbReference type="ChEBI" id="CHEBI:15378"/>
        <dbReference type="ChEBI" id="CHEBI:29999"/>
        <dbReference type="ChEBI" id="CHEBI:30616"/>
        <dbReference type="ChEBI" id="CHEBI:83421"/>
        <dbReference type="ChEBI" id="CHEBI:456216"/>
        <dbReference type="EC" id="2.7.12.1"/>
    </reaction>
</comment>
<keyword evidence="4" id="KW-0597">Phosphoprotein</keyword>
<dbReference type="PROSITE" id="PS00108">
    <property type="entry name" value="PROTEIN_KINASE_ST"/>
    <property type="match status" value="1"/>
</dbReference>
<feature type="domain" description="Protein kinase" evidence="14">
    <location>
        <begin position="248"/>
        <end position="544"/>
    </location>
</feature>
<reference evidence="15 16" key="1">
    <citation type="submission" date="2024-05" db="EMBL/GenBank/DDBJ databases">
        <title>Genetic variation in Jamaican populations of the coffee berry borer (Hypothenemus hampei).</title>
        <authorList>
            <person name="Errbii M."/>
            <person name="Myrie A."/>
        </authorList>
    </citation>
    <scope>NUCLEOTIDE SEQUENCE [LARGE SCALE GENOMIC DNA]</scope>
    <source>
        <strain evidence="15">JA-Hopewell-2020-01-JO</strain>
        <tissue evidence="15">Whole body</tissue>
    </source>
</reference>
<proteinExistence type="inferred from homology"/>
<dbReference type="Proteomes" id="UP001566132">
    <property type="component" value="Unassembled WGS sequence"/>
</dbReference>
<evidence type="ECO:0000313" key="15">
    <source>
        <dbReference type="EMBL" id="KAL1491644.1"/>
    </source>
</evidence>
<feature type="compositionally biased region" description="Polar residues" evidence="13">
    <location>
        <begin position="7"/>
        <end position="19"/>
    </location>
</feature>
<evidence type="ECO:0000256" key="3">
    <source>
        <dbReference type="ARBA" id="ARBA00022527"/>
    </source>
</evidence>
<dbReference type="Gene3D" id="3.30.10.30">
    <property type="entry name" value="DYRK"/>
    <property type="match status" value="1"/>
</dbReference>
<keyword evidence="7" id="KW-0418">Kinase</keyword>
<dbReference type="FunFam" id="1.10.510.10:FF:000112">
    <property type="entry name" value="Putative dual specificity tyrosine-phosphorylation-regulated kinase 2"/>
    <property type="match status" value="1"/>
</dbReference>
<dbReference type="InterPro" id="IPR000719">
    <property type="entry name" value="Prot_kinase_dom"/>
</dbReference>
<evidence type="ECO:0000256" key="7">
    <source>
        <dbReference type="ARBA" id="ARBA00022777"/>
    </source>
</evidence>
<dbReference type="FunFam" id="3.30.200.20:FF:000127">
    <property type="entry name" value="Putative dual specificity tyrosine-phosphorylation-regulated kinase 2"/>
    <property type="match status" value="1"/>
</dbReference>
<comment type="catalytic activity">
    <reaction evidence="10">
        <text>L-threonyl-[protein] + ATP = O-phospho-L-threonyl-[protein] + ADP + H(+)</text>
        <dbReference type="Rhea" id="RHEA:46608"/>
        <dbReference type="Rhea" id="RHEA-COMP:11060"/>
        <dbReference type="Rhea" id="RHEA-COMP:11605"/>
        <dbReference type="ChEBI" id="CHEBI:15378"/>
        <dbReference type="ChEBI" id="CHEBI:30013"/>
        <dbReference type="ChEBI" id="CHEBI:30616"/>
        <dbReference type="ChEBI" id="CHEBI:61977"/>
        <dbReference type="ChEBI" id="CHEBI:456216"/>
        <dbReference type="EC" id="2.7.12.1"/>
    </reaction>
</comment>
<evidence type="ECO:0000256" key="4">
    <source>
        <dbReference type="ARBA" id="ARBA00022553"/>
    </source>
</evidence>
<evidence type="ECO:0000313" key="16">
    <source>
        <dbReference type="Proteomes" id="UP001566132"/>
    </source>
</evidence>
<keyword evidence="8 12" id="KW-0067">ATP-binding</keyword>